<gene>
    <name evidence="2" type="ORF">CI610_01719</name>
</gene>
<dbReference type="AlphaFoldDB" id="A0A2H9T7V3"/>
<reference evidence="2" key="1">
    <citation type="journal article" date="2017" name="Appl. Environ. Microbiol.">
        <title>Molecular characterization of an Endozoicomonas-like organism causing infection in king scallop Pecten maximus L.</title>
        <authorList>
            <person name="Cano I."/>
            <person name="van Aerle R."/>
            <person name="Ross S."/>
            <person name="Verner-Jeffreys D.W."/>
            <person name="Paley R.K."/>
            <person name="Rimmer G."/>
            <person name="Ryder D."/>
            <person name="Hooper P."/>
            <person name="Stone D."/>
            <person name="Feist S.W."/>
        </authorList>
    </citation>
    <scope>NUCLEOTIDE SEQUENCE</scope>
</reference>
<evidence type="ECO:0000313" key="2">
    <source>
        <dbReference type="EMBL" id="PJE79306.1"/>
    </source>
</evidence>
<organism evidence="2">
    <name type="scientific">invertebrate metagenome</name>
    <dbReference type="NCBI Taxonomy" id="1711999"/>
    <lineage>
        <taxon>unclassified sequences</taxon>
        <taxon>metagenomes</taxon>
        <taxon>organismal metagenomes</taxon>
    </lineage>
</organism>
<sequence length="163" mass="18749">MSYAELDFRFVRDLLTALNEISPLTFYIESHHDKTIELHLAGTVVNVNDAESALISLMFAVRRYGLADDVKRFVNGYINRKGLRLSLVDISSLERLLSLPGDKTHQNNDEVDSSSWDLPKSRYVGNKNRRRNFRQKTSESANQQKMDYSDADRQLQQALRQLG</sequence>
<dbReference type="EMBL" id="NSIT01000078">
    <property type="protein sequence ID" value="PJE79306.1"/>
    <property type="molecule type" value="Genomic_DNA"/>
</dbReference>
<protein>
    <submittedName>
        <fullName evidence="2">Uncharacterized protein</fullName>
    </submittedName>
</protein>
<feature type="region of interest" description="Disordered" evidence="1">
    <location>
        <begin position="101"/>
        <end position="150"/>
    </location>
</feature>
<proteinExistence type="predicted"/>
<name>A0A2H9T7V3_9ZZZZ</name>
<accession>A0A2H9T7V3</accession>
<comment type="caution">
    <text evidence="2">The sequence shown here is derived from an EMBL/GenBank/DDBJ whole genome shotgun (WGS) entry which is preliminary data.</text>
</comment>
<evidence type="ECO:0000256" key="1">
    <source>
        <dbReference type="SAM" id="MobiDB-lite"/>
    </source>
</evidence>